<gene>
    <name evidence="1" type="ORF">SAMN06295967_1188</name>
</gene>
<sequence>MNNHTTTRSIGGWTFFRLPNMEKLPKHLNIDLIQSELNRIMNSDFVMKSDKKLEQYQNLSDRFKGKNKGIQASGLIPFNRPENRSTCKLTREQVEEIRKKHIPKVYGKAKLAKEYGVSRSVIYRIIKGQSWK</sequence>
<keyword evidence="2" id="KW-1185">Reference proteome</keyword>
<evidence type="ECO:0000313" key="2">
    <source>
        <dbReference type="Proteomes" id="UP000198480"/>
    </source>
</evidence>
<dbReference type="Proteomes" id="UP000198480">
    <property type="component" value="Unassembled WGS sequence"/>
</dbReference>
<proteinExistence type="predicted"/>
<protein>
    <recommendedName>
        <fullName evidence="3">Helix-turn-helix domain of resolvase</fullName>
    </recommendedName>
</protein>
<dbReference type="EMBL" id="FZOK01000018">
    <property type="protein sequence ID" value="SNS70729.1"/>
    <property type="molecule type" value="Genomic_DNA"/>
</dbReference>
<reference evidence="2" key="1">
    <citation type="submission" date="2017-06" db="EMBL/GenBank/DDBJ databases">
        <authorList>
            <person name="Varghese N."/>
            <person name="Submissions S."/>
        </authorList>
    </citation>
    <scope>NUCLEOTIDE SEQUENCE [LARGE SCALE GENOMIC DNA]</scope>
    <source>
        <strain evidence="2">5C</strain>
    </source>
</reference>
<organism evidence="1 2">
    <name type="scientific">Belliella buryatensis</name>
    <dbReference type="NCBI Taxonomy" id="1500549"/>
    <lineage>
        <taxon>Bacteria</taxon>
        <taxon>Pseudomonadati</taxon>
        <taxon>Bacteroidota</taxon>
        <taxon>Cytophagia</taxon>
        <taxon>Cytophagales</taxon>
        <taxon>Cyclobacteriaceae</taxon>
        <taxon>Belliella</taxon>
    </lineage>
</organism>
<accession>A0A239GNF1</accession>
<name>A0A239GNF1_9BACT</name>
<evidence type="ECO:0000313" key="1">
    <source>
        <dbReference type="EMBL" id="SNS70729.1"/>
    </source>
</evidence>
<dbReference type="AlphaFoldDB" id="A0A239GNF1"/>
<evidence type="ECO:0008006" key="3">
    <source>
        <dbReference type="Google" id="ProtNLM"/>
    </source>
</evidence>